<protein>
    <submittedName>
        <fullName evidence="2">PilZ domain-containing protein</fullName>
    </submittedName>
</protein>
<dbReference type="RefSeq" id="WP_129523420.1">
    <property type="nucleotide sequence ID" value="NZ_SDPV01000001.1"/>
</dbReference>
<evidence type="ECO:0000313" key="2">
    <source>
        <dbReference type="EMBL" id="RXZ65944.1"/>
    </source>
</evidence>
<dbReference type="AlphaFoldDB" id="A0A4Q2KKW2"/>
<keyword evidence="3" id="KW-1185">Reference proteome</keyword>
<organism evidence="2 3">
    <name type="scientific">Pelagerythrobacter rhizovicinus</name>
    <dbReference type="NCBI Taxonomy" id="2268576"/>
    <lineage>
        <taxon>Bacteria</taxon>
        <taxon>Pseudomonadati</taxon>
        <taxon>Pseudomonadota</taxon>
        <taxon>Alphaproteobacteria</taxon>
        <taxon>Sphingomonadales</taxon>
        <taxon>Erythrobacteraceae</taxon>
        <taxon>Pelagerythrobacter</taxon>
    </lineage>
</organism>
<name>A0A4Q2KKW2_9SPHN</name>
<comment type="caution">
    <text evidence="2">The sequence shown here is derived from an EMBL/GenBank/DDBJ whole genome shotgun (WGS) entry which is preliminary data.</text>
</comment>
<accession>A0A4Q2KKW2</accession>
<dbReference type="InterPro" id="IPR009875">
    <property type="entry name" value="PilZ_domain"/>
</dbReference>
<proteinExistence type="predicted"/>
<evidence type="ECO:0000259" key="1">
    <source>
        <dbReference type="Pfam" id="PF07238"/>
    </source>
</evidence>
<dbReference type="OrthoDB" id="9794070at2"/>
<dbReference type="Proteomes" id="UP000293623">
    <property type="component" value="Unassembled WGS sequence"/>
</dbReference>
<evidence type="ECO:0000313" key="3">
    <source>
        <dbReference type="Proteomes" id="UP000293623"/>
    </source>
</evidence>
<dbReference type="SUPFAM" id="SSF141371">
    <property type="entry name" value="PilZ domain-like"/>
    <property type="match status" value="1"/>
</dbReference>
<sequence length="105" mass="11796">MGQGNEETRREERHHIAVEGRYRTGSGVPKDVSVLDISERGCRFFDKFGSLIPGAQITIRIGPIGPIAATVKWAERQVVGVEFENPIYGPVLDHIRNQLDERRKA</sequence>
<reference evidence="2 3" key="1">
    <citation type="submission" date="2019-01" db="EMBL/GenBank/DDBJ databases">
        <title>Altererythrobacter rhizovicinus sp. nov., isolated from the rhizosphere soil of Haloxylon ammodendron.</title>
        <authorList>
            <person name="Li H.-P."/>
            <person name="Gou J.-Y."/>
            <person name="Yao D."/>
            <person name="Han Q.-Q."/>
            <person name="Shao K.-Z."/>
            <person name="Zhao Q."/>
            <person name="Zhang J.-L."/>
        </authorList>
    </citation>
    <scope>NUCLEOTIDE SEQUENCE [LARGE SCALE GENOMIC DNA]</scope>
    <source>
        <strain evidence="2 3">AY-3R</strain>
    </source>
</reference>
<dbReference type="EMBL" id="SDPV01000001">
    <property type="protein sequence ID" value="RXZ65944.1"/>
    <property type="molecule type" value="Genomic_DNA"/>
</dbReference>
<gene>
    <name evidence="2" type="ORF">ETX26_04270</name>
</gene>
<dbReference type="GO" id="GO:0035438">
    <property type="term" value="F:cyclic-di-GMP binding"/>
    <property type="evidence" value="ECO:0007669"/>
    <property type="project" value="InterPro"/>
</dbReference>
<dbReference type="Pfam" id="PF07238">
    <property type="entry name" value="PilZ"/>
    <property type="match status" value="1"/>
</dbReference>
<feature type="domain" description="PilZ" evidence="1">
    <location>
        <begin position="8"/>
        <end position="95"/>
    </location>
</feature>